<feature type="domain" description="USP" evidence="1">
    <location>
        <begin position="1"/>
        <end position="71"/>
    </location>
</feature>
<sequence length="71" mass="7998">MMDPYAGLSKVNTPLQTPLKRSLEEWCMHPSATGGQHFQLFAVVTHSGVTISSGHYTTYIRMMDLKDTKVR</sequence>
<dbReference type="InterPro" id="IPR018200">
    <property type="entry name" value="USP_CS"/>
</dbReference>
<dbReference type="Proteomes" id="UP001356427">
    <property type="component" value="Unassembled WGS sequence"/>
</dbReference>
<dbReference type="Gene3D" id="3.90.70.10">
    <property type="entry name" value="Cysteine proteinases"/>
    <property type="match status" value="1"/>
</dbReference>
<accession>A0AAN8LB01</accession>
<evidence type="ECO:0000313" key="2">
    <source>
        <dbReference type="EMBL" id="KAK6308743.1"/>
    </source>
</evidence>
<dbReference type="InterPro" id="IPR028889">
    <property type="entry name" value="USP"/>
</dbReference>
<comment type="caution">
    <text evidence="2">The sequence shown here is derived from an EMBL/GenBank/DDBJ whole genome shotgun (WGS) entry which is preliminary data.</text>
</comment>
<dbReference type="Pfam" id="PF00443">
    <property type="entry name" value="UCH"/>
    <property type="match status" value="1"/>
</dbReference>
<dbReference type="InterPro" id="IPR038765">
    <property type="entry name" value="Papain-like_cys_pep_sf"/>
</dbReference>
<keyword evidence="3" id="KW-1185">Reference proteome</keyword>
<dbReference type="GO" id="GO:0016579">
    <property type="term" value="P:protein deubiquitination"/>
    <property type="evidence" value="ECO:0007669"/>
    <property type="project" value="InterPro"/>
</dbReference>
<dbReference type="EMBL" id="JAGTTL010000018">
    <property type="protein sequence ID" value="KAK6308743.1"/>
    <property type="molecule type" value="Genomic_DNA"/>
</dbReference>
<feature type="non-terminal residue" evidence="2">
    <location>
        <position position="71"/>
    </location>
</feature>
<dbReference type="InterPro" id="IPR001394">
    <property type="entry name" value="Peptidase_C19_UCH"/>
</dbReference>
<proteinExistence type="predicted"/>
<name>A0AAN8LB01_9TELE</name>
<dbReference type="AlphaFoldDB" id="A0AAN8LB01"/>
<gene>
    <name evidence="2" type="ORF">J4Q44_G00202060</name>
</gene>
<evidence type="ECO:0000259" key="1">
    <source>
        <dbReference type="PROSITE" id="PS50235"/>
    </source>
</evidence>
<protein>
    <recommendedName>
        <fullName evidence="1">USP domain-containing protein</fullName>
    </recommendedName>
</protein>
<dbReference type="PROSITE" id="PS50235">
    <property type="entry name" value="USP_3"/>
    <property type="match status" value="1"/>
</dbReference>
<reference evidence="2 3" key="1">
    <citation type="submission" date="2021-04" db="EMBL/GenBank/DDBJ databases">
        <authorList>
            <person name="De Guttry C."/>
            <person name="Zahm M."/>
            <person name="Klopp C."/>
            <person name="Cabau C."/>
            <person name="Louis A."/>
            <person name="Berthelot C."/>
            <person name="Parey E."/>
            <person name="Roest Crollius H."/>
            <person name="Montfort J."/>
            <person name="Robinson-Rechavi M."/>
            <person name="Bucao C."/>
            <person name="Bouchez O."/>
            <person name="Gislard M."/>
            <person name="Lluch J."/>
            <person name="Milhes M."/>
            <person name="Lampietro C."/>
            <person name="Lopez Roques C."/>
            <person name="Donnadieu C."/>
            <person name="Braasch I."/>
            <person name="Desvignes T."/>
            <person name="Postlethwait J."/>
            <person name="Bobe J."/>
            <person name="Wedekind C."/>
            <person name="Guiguen Y."/>
        </authorList>
    </citation>
    <scope>NUCLEOTIDE SEQUENCE [LARGE SCALE GENOMIC DNA]</scope>
    <source>
        <strain evidence="2">Cs_M1</strain>
        <tissue evidence="2">Blood</tissue>
    </source>
</reference>
<evidence type="ECO:0000313" key="3">
    <source>
        <dbReference type="Proteomes" id="UP001356427"/>
    </source>
</evidence>
<dbReference type="GO" id="GO:0004843">
    <property type="term" value="F:cysteine-type deubiquitinase activity"/>
    <property type="evidence" value="ECO:0007669"/>
    <property type="project" value="InterPro"/>
</dbReference>
<organism evidence="2 3">
    <name type="scientific">Coregonus suidteri</name>
    <dbReference type="NCBI Taxonomy" id="861788"/>
    <lineage>
        <taxon>Eukaryota</taxon>
        <taxon>Metazoa</taxon>
        <taxon>Chordata</taxon>
        <taxon>Craniata</taxon>
        <taxon>Vertebrata</taxon>
        <taxon>Euteleostomi</taxon>
        <taxon>Actinopterygii</taxon>
        <taxon>Neopterygii</taxon>
        <taxon>Teleostei</taxon>
        <taxon>Protacanthopterygii</taxon>
        <taxon>Salmoniformes</taxon>
        <taxon>Salmonidae</taxon>
        <taxon>Coregoninae</taxon>
        <taxon>Coregonus</taxon>
    </lineage>
</organism>
<dbReference type="PROSITE" id="PS00973">
    <property type="entry name" value="USP_2"/>
    <property type="match status" value="1"/>
</dbReference>
<dbReference type="SUPFAM" id="SSF54001">
    <property type="entry name" value="Cysteine proteinases"/>
    <property type="match status" value="1"/>
</dbReference>